<dbReference type="AlphaFoldDB" id="A0A3M7LXI8"/>
<keyword evidence="4" id="KW-0234">DNA repair</keyword>
<dbReference type="GO" id="GO:0044283">
    <property type="term" value="P:small molecule biosynthetic process"/>
    <property type="evidence" value="ECO:0007669"/>
    <property type="project" value="UniProtKB-ARBA"/>
</dbReference>
<dbReference type="GO" id="GO:0003684">
    <property type="term" value="F:damaged DNA binding"/>
    <property type="evidence" value="ECO:0007669"/>
    <property type="project" value="TreeGrafter"/>
</dbReference>
<dbReference type="Proteomes" id="UP000265663">
    <property type="component" value="Unassembled WGS sequence"/>
</dbReference>
<keyword evidence="9" id="KW-1185">Reference proteome</keyword>
<dbReference type="InterPro" id="IPR026992">
    <property type="entry name" value="DIOX_N"/>
</dbReference>
<dbReference type="Gene3D" id="3.40.50.12650">
    <property type="match status" value="1"/>
</dbReference>
<dbReference type="EMBL" id="KE747809">
    <property type="protein sequence ID" value="RMZ66934.1"/>
    <property type="molecule type" value="Genomic_DNA"/>
</dbReference>
<proteinExistence type="inferred from homology"/>
<feature type="compositionally biased region" description="Basic and acidic residues" evidence="6">
    <location>
        <begin position="462"/>
        <end position="480"/>
    </location>
</feature>
<feature type="region of interest" description="Disordered" evidence="6">
    <location>
        <begin position="524"/>
        <end position="600"/>
    </location>
</feature>
<evidence type="ECO:0000256" key="2">
    <source>
        <dbReference type="ARBA" id="ARBA00010304"/>
    </source>
</evidence>
<dbReference type="InterPro" id="IPR011084">
    <property type="entry name" value="DRMBL"/>
</dbReference>
<dbReference type="FunFam" id="3.40.50.12650:FF:000007">
    <property type="entry name" value="DNA cross-link repair 1A protein, variant"/>
    <property type="match status" value="1"/>
</dbReference>
<dbReference type="SUPFAM" id="SSF56281">
    <property type="entry name" value="Metallo-hydrolase/oxidoreductase"/>
    <property type="match status" value="1"/>
</dbReference>
<accession>A0A3M7LXI8</accession>
<comment type="subcellular location">
    <subcellularLocation>
        <location evidence="1">Nucleus</location>
    </subcellularLocation>
</comment>
<feature type="compositionally biased region" description="Low complexity" evidence="6">
    <location>
        <begin position="740"/>
        <end position="752"/>
    </location>
</feature>
<feature type="region of interest" description="Disordered" evidence="6">
    <location>
        <begin position="726"/>
        <end position="752"/>
    </location>
</feature>
<feature type="compositionally biased region" description="Basic and acidic residues" evidence="6">
    <location>
        <begin position="331"/>
        <end position="342"/>
    </location>
</feature>
<dbReference type="InterPro" id="IPR005123">
    <property type="entry name" value="Oxoglu/Fe-dep_dioxygenase_dom"/>
</dbReference>
<evidence type="ECO:0000256" key="3">
    <source>
        <dbReference type="ARBA" id="ARBA00022763"/>
    </source>
</evidence>
<comment type="similarity">
    <text evidence="2">Belongs to the DNA repair metallo-beta-lactamase (DRMBL) family.</text>
</comment>
<dbReference type="GO" id="GO:0006303">
    <property type="term" value="P:double-strand break repair via nonhomologous end joining"/>
    <property type="evidence" value="ECO:0007669"/>
    <property type="project" value="TreeGrafter"/>
</dbReference>
<name>A0A3M7LXI8_9PLEO</name>
<dbReference type="Gene3D" id="3.60.15.10">
    <property type="entry name" value="Ribonuclease Z/Hydroxyacylglutathione hydrolase-like"/>
    <property type="match status" value="1"/>
</dbReference>
<evidence type="ECO:0000256" key="1">
    <source>
        <dbReference type="ARBA" id="ARBA00004123"/>
    </source>
</evidence>
<dbReference type="InterPro" id="IPR027443">
    <property type="entry name" value="IPNS-like_sf"/>
</dbReference>
<dbReference type="InterPro" id="IPR036866">
    <property type="entry name" value="RibonucZ/Hydroxyglut_hydro"/>
</dbReference>
<evidence type="ECO:0000256" key="5">
    <source>
        <dbReference type="ARBA" id="ARBA00023242"/>
    </source>
</evidence>
<evidence type="ECO:0000256" key="4">
    <source>
        <dbReference type="ARBA" id="ARBA00023204"/>
    </source>
</evidence>
<dbReference type="GO" id="GO:0035312">
    <property type="term" value="F:5'-3' DNA exonuclease activity"/>
    <property type="evidence" value="ECO:0007669"/>
    <property type="project" value="TreeGrafter"/>
</dbReference>
<feature type="region of interest" description="Disordered" evidence="6">
    <location>
        <begin position="404"/>
        <end position="423"/>
    </location>
</feature>
<dbReference type="OrthoDB" id="262529at2759"/>
<dbReference type="InterPro" id="IPR044861">
    <property type="entry name" value="IPNS-like_FE2OG_OXY"/>
</dbReference>
<dbReference type="Pfam" id="PF07522">
    <property type="entry name" value="DRMBL"/>
    <property type="match status" value="1"/>
</dbReference>
<dbReference type="SUPFAM" id="SSF51197">
    <property type="entry name" value="Clavaminate synthase-like"/>
    <property type="match status" value="1"/>
</dbReference>
<dbReference type="Pfam" id="PF14226">
    <property type="entry name" value="DIOX_N"/>
    <property type="match status" value="1"/>
</dbReference>
<reference evidence="8 9" key="1">
    <citation type="journal article" date="2014" name="PLoS ONE">
        <title>De novo Genome Assembly of the Fungal Plant Pathogen Pyrenophora semeniperda.</title>
        <authorList>
            <person name="Soliai M.M."/>
            <person name="Meyer S.E."/>
            <person name="Udall J.A."/>
            <person name="Elzinga D.E."/>
            <person name="Hermansen R.A."/>
            <person name="Bodily P.M."/>
            <person name="Hart A.A."/>
            <person name="Coleman C.E."/>
        </authorList>
    </citation>
    <scope>NUCLEOTIDE SEQUENCE [LARGE SCALE GENOMIC DNA]</scope>
    <source>
        <strain evidence="8 9">CCB06</strain>
        <tissue evidence="8">Mycelium</tissue>
    </source>
</reference>
<dbReference type="PROSITE" id="PS51471">
    <property type="entry name" value="FE2OG_OXY"/>
    <property type="match status" value="1"/>
</dbReference>
<dbReference type="Pfam" id="PF03171">
    <property type="entry name" value="2OG-FeII_Oxy"/>
    <property type="match status" value="1"/>
</dbReference>
<feature type="region of interest" description="Disordered" evidence="6">
    <location>
        <begin position="449"/>
        <end position="483"/>
    </location>
</feature>
<keyword evidence="3" id="KW-0227">DNA damage</keyword>
<feature type="region of interest" description="Disordered" evidence="6">
    <location>
        <begin position="331"/>
        <end position="392"/>
    </location>
</feature>
<dbReference type="Gene3D" id="2.60.120.330">
    <property type="entry name" value="B-lactam Antibiotic, Isopenicillin N Synthase, Chain"/>
    <property type="match status" value="1"/>
</dbReference>
<dbReference type="CDD" id="cd16273">
    <property type="entry name" value="SNM1A-1C-like_MBL-fold"/>
    <property type="match status" value="1"/>
</dbReference>
<feature type="compositionally biased region" description="Acidic residues" evidence="6">
    <location>
        <begin position="537"/>
        <end position="547"/>
    </location>
</feature>
<dbReference type="GO" id="GO:0005634">
    <property type="term" value="C:nucleus"/>
    <property type="evidence" value="ECO:0007669"/>
    <property type="project" value="UniProtKB-SubCell"/>
</dbReference>
<dbReference type="GO" id="GO:0036297">
    <property type="term" value="P:interstrand cross-link repair"/>
    <property type="evidence" value="ECO:0007669"/>
    <property type="project" value="TreeGrafter"/>
</dbReference>
<dbReference type="PANTHER" id="PTHR23240">
    <property type="entry name" value="DNA CROSS-LINK REPAIR PROTEIN PSO2/SNM1-RELATED"/>
    <property type="match status" value="1"/>
</dbReference>
<keyword evidence="5" id="KW-0539">Nucleus</keyword>
<protein>
    <submittedName>
        <fullName evidence="8">Dna cross-link repair pso2 snm1</fullName>
    </submittedName>
</protein>
<sequence>MPTTKYVDRPVPTVSLRDFDSRVDEITRELVDAAENHGFFCIVDHGISRESIDGIFNQSSRFFSQPDSIKSQVPFSPQHNAGWEKNAQIRPSTGAADRKESYQMQFGEGMNGRWIDDQTLPGFQIEALAFMHKVQGVSEMLMKCFARGLNFEDDYFIKAHDVSRPESQTVCRLLHYFETPRLPNPTGEVHHRAGAHADWDFLTLLFQKAGQSGLEICPGREVSTSFGYGDSWTKVVPDVEKNAIVCNVGDLLMSWSDDRFKSTFHRVKAPCEPEDYYGERYSIAFFNQPCKDAKIQGPLKKYPLVTGEEFTRNAMSRNYQAIQEKLRKEDLSMFRNPRENRSLPESSRVTPSIGRVPSPPRSPSRTTDMATKSATNKTVPKPGVKGPAPKKAAIQTTLTPAAFAKKSPAINGKKQKPTSTPNGNIMAFFQKAEEINSRIFLQERGSNPTIALDDEADDVSWSDEKTNGAMTSDKDQDRYNENGGSIKRRRVEEEAVALVSACSPPPTDAESNALDALVVDAPGPVSKLRKKSGPFVDDSESESDDGGAETPAITLGMAMRNRGDGSPITKPTEDPLPTDSIEPHTAYTPPPFTSESTPQFHREDIGDYEDLEDDDMLEGEEYDERRWMMEQQKLEMEEAGFDGDPDDFDAPPLFPEINRTVLKKENTNTEDVPTCPICGNSLPGLSLQDVSVHVNACLDGNPLPLPTVKTEQEYKPTVASNAKVFKRPERPAKPGQANPFQLSKPSSQPSSAFSKLMAGHAEDAAWATAAAENNNSRGKPAYQRTCPFYKIMPGFFIAVDAFRYGAVKGQNAYFLSHFHSDHYIGLTSSWKHGPIYCSKVTGNLVRQQLRVDSKWVVDLDFEVKTEVPGTEGVFVTMISANHCPGSSLFLFEKQFGKGKNPRLQRVLHCGDFRACQAHIEHPLLRPNVFDAVSGKTRQQKIDACYLDTTYLNPKYAFPPQQQVIQACADMCVSLSKVRTDESDGWEKMKRDRAGQGMVKFVRKDLDKDNPMEPKSPERGRLLVVVGTYSIGKERICTGIAKALNSKIYAPANKQRICKALEDPELDALLTSDPRAAQVHMTPLFEIRADTLDDYLREYADSFSRIIGFRPSGWNYRPPKGRFTESPQVQTVLHSDNWKSTFSMKELTPQAGSGSRASCFGVPYSEHSSFRELTMFCCALHIDKIIPTVNIGSAKSREKMKAWCDKWAADKKKNGLFKLDESGQGW</sequence>
<evidence type="ECO:0000313" key="8">
    <source>
        <dbReference type="EMBL" id="RMZ66934.1"/>
    </source>
</evidence>
<evidence type="ECO:0000313" key="9">
    <source>
        <dbReference type="Proteomes" id="UP000265663"/>
    </source>
</evidence>
<feature type="compositionally biased region" description="Low complexity" evidence="6">
    <location>
        <begin position="379"/>
        <end position="392"/>
    </location>
</feature>
<evidence type="ECO:0000256" key="6">
    <source>
        <dbReference type="SAM" id="MobiDB-lite"/>
    </source>
</evidence>
<feature type="compositionally biased region" description="Polar residues" evidence="6">
    <location>
        <begin position="366"/>
        <end position="378"/>
    </location>
</feature>
<evidence type="ECO:0000259" key="7">
    <source>
        <dbReference type="PROSITE" id="PS51471"/>
    </source>
</evidence>
<dbReference type="FunFam" id="3.60.15.10:FF:000038">
    <property type="entry name" value="DNA cross-link repair protein pso2/snm1"/>
    <property type="match status" value="1"/>
</dbReference>
<feature type="compositionally biased region" description="Acidic residues" evidence="6">
    <location>
        <begin position="452"/>
        <end position="461"/>
    </location>
</feature>
<feature type="domain" description="Fe2OG dioxygenase" evidence="7">
    <location>
        <begin position="167"/>
        <end position="289"/>
    </location>
</feature>
<gene>
    <name evidence="8" type="ORF">GMOD_00002320</name>
</gene>
<dbReference type="PANTHER" id="PTHR23240:SF6">
    <property type="entry name" value="DNA CROSS-LINK REPAIR 1A PROTEIN"/>
    <property type="match status" value="1"/>
</dbReference>
<organism evidence="8 9">
    <name type="scientific">Pyrenophora seminiperda CCB06</name>
    <dbReference type="NCBI Taxonomy" id="1302712"/>
    <lineage>
        <taxon>Eukaryota</taxon>
        <taxon>Fungi</taxon>
        <taxon>Dikarya</taxon>
        <taxon>Ascomycota</taxon>
        <taxon>Pezizomycotina</taxon>
        <taxon>Dothideomycetes</taxon>
        <taxon>Pleosporomycetidae</taxon>
        <taxon>Pleosporales</taxon>
        <taxon>Pleosporineae</taxon>
        <taxon>Pleosporaceae</taxon>
        <taxon>Pyrenophora</taxon>
    </lineage>
</organism>